<name>A0A0E0M3E6_ORYPU</name>
<dbReference type="AlphaFoldDB" id="A0A0E0M3E6"/>
<sequence>MIKHDCAFMHAIELLKISFYSERCIVKISCLKQNCRCFCRLWLDIWSSGRFFVSNLSKPEEQRY</sequence>
<organism evidence="1">
    <name type="scientific">Oryza punctata</name>
    <name type="common">Red rice</name>
    <dbReference type="NCBI Taxonomy" id="4537"/>
    <lineage>
        <taxon>Eukaryota</taxon>
        <taxon>Viridiplantae</taxon>
        <taxon>Streptophyta</taxon>
        <taxon>Embryophyta</taxon>
        <taxon>Tracheophyta</taxon>
        <taxon>Spermatophyta</taxon>
        <taxon>Magnoliopsida</taxon>
        <taxon>Liliopsida</taxon>
        <taxon>Poales</taxon>
        <taxon>Poaceae</taxon>
        <taxon>BOP clade</taxon>
        <taxon>Oryzoideae</taxon>
        <taxon>Oryzeae</taxon>
        <taxon>Oryzinae</taxon>
        <taxon>Oryza</taxon>
    </lineage>
</organism>
<keyword evidence="2" id="KW-1185">Reference proteome</keyword>
<dbReference type="HOGENOM" id="CLU_2871614_0_0_1"/>
<dbReference type="EnsemblPlants" id="OPUNC09G14830.3">
    <property type="protein sequence ID" value="OPUNC09G14830.3"/>
    <property type="gene ID" value="OPUNC09G14830"/>
</dbReference>
<evidence type="ECO:0000313" key="2">
    <source>
        <dbReference type="Proteomes" id="UP000026962"/>
    </source>
</evidence>
<protein>
    <submittedName>
        <fullName evidence="1">Uncharacterized protein</fullName>
    </submittedName>
</protein>
<evidence type="ECO:0000313" key="1">
    <source>
        <dbReference type="EnsemblPlants" id="OPUNC09G14830.3"/>
    </source>
</evidence>
<proteinExistence type="predicted"/>
<accession>A0A0E0M3E6</accession>
<dbReference type="Gramene" id="OPUNC09G14830.3">
    <property type="protein sequence ID" value="OPUNC09G14830.3"/>
    <property type="gene ID" value="OPUNC09G14830"/>
</dbReference>
<reference evidence="1" key="2">
    <citation type="submission" date="2018-05" db="EMBL/GenBank/DDBJ databases">
        <title>OpunRS2 (Oryza punctata Reference Sequence Version 2).</title>
        <authorList>
            <person name="Zhang J."/>
            <person name="Kudrna D."/>
            <person name="Lee S."/>
            <person name="Talag J."/>
            <person name="Welchert J."/>
            <person name="Wing R.A."/>
        </authorList>
    </citation>
    <scope>NUCLEOTIDE SEQUENCE [LARGE SCALE GENOMIC DNA]</scope>
</reference>
<reference evidence="1" key="1">
    <citation type="submission" date="2015-04" db="UniProtKB">
        <authorList>
            <consortium name="EnsemblPlants"/>
        </authorList>
    </citation>
    <scope>IDENTIFICATION</scope>
</reference>
<dbReference type="Proteomes" id="UP000026962">
    <property type="component" value="Chromosome 9"/>
</dbReference>